<evidence type="ECO:0000313" key="3">
    <source>
        <dbReference type="EMBL" id="KZC06552.1"/>
    </source>
</evidence>
<feature type="compositionally biased region" description="Basic and acidic residues" evidence="2">
    <location>
        <begin position="838"/>
        <end position="849"/>
    </location>
</feature>
<accession>A0A154P3Z9</accession>
<keyword evidence="4" id="KW-1185">Reference proteome</keyword>
<comment type="similarity">
    <text evidence="1">Belongs to the SAPAP family.</text>
</comment>
<proteinExistence type="inferred from homology"/>
<dbReference type="OMA" id="FKQQYKN"/>
<sequence>MTTFRDQYKEKTFGFGDTNRGRIIRAEKHEKLRKNQRVKTFNENRNILNPSAHTTLNEEPEVPHKADRMTRLLKWKAERDRRKRMESFKKKPAFVVGIVHHKIYSPITQDVPVASVGSRKNVCDSKVEKASSITKRITRATEKRLRYKTHLKEVTALSIKDSQPDQNAVPESHTFKSPEGLPHMQLFGHAACSITFNDTPEKDIISSNVEVSEALNNSTKNTPEILDNSAKETQSSSNNNTTPKSVNPNLSSEPVFYSPYVVSSRGKSNARKEQQIKRGFSLSLSTSDEIPTKDTVMKGLNISIEAEERTAQYFKFLLNREIDRLNELCDKWRQVKEELGITEDGQYLINQAIGQTNLLISKKFERFRSLVSNCETGKGERLVTCNDLQGFWDIVHMEIENCDLRFEKLEQLRSKGWEEEQLPVASKPVVKKKTVTKKKTVSTKPSSIRAFLTKRKEKMTKKTQNDNSMEEPEILQNKISSNKDEKNEDHSNVKYKTRRSIGSSDNKFSSIKHDKTRLSLLQKVQLSETKKHKSPLIVMKISQMCKTPEIQLDETISYVNSDQTPGKSILKPSKNTSEVEYRAKSTHKVNFNDIVVLNEVPIDEETQMKMDLAAALARIDSVDFDSPTEDVPIHAERKLTFDDDSFEDSVNIFDMNKHCEVKKSTKDSVKKQPSIKVTTATPLQEHSSPSNSSRRRTLRRQNAIDESVGSHKSIVASTPFKENADNADQSIRILRNRAITPTNTSKQKSRFSRKLSISVPESDHKENINSEINICDAIGNVSLHEKSEKRKSRRSVKFSGEKCSICIEKVVFPMTPHTKRNKTQLSEEEKNIATQDSTSHETSETPPERIRRLRNRKTITMV</sequence>
<protein>
    <submittedName>
        <fullName evidence="3">Disks large-associated protein 5</fullName>
    </submittedName>
</protein>
<dbReference type="AlphaFoldDB" id="A0A154P3Z9"/>
<feature type="region of interest" description="Disordered" evidence="2">
    <location>
        <begin position="159"/>
        <end position="180"/>
    </location>
</feature>
<dbReference type="STRING" id="178035.A0A154P3Z9"/>
<dbReference type="OrthoDB" id="10023951at2759"/>
<feature type="compositionally biased region" description="Basic residues" evidence="2">
    <location>
        <begin position="452"/>
        <end position="461"/>
    </location>
</feature>
<organism evidence="3 4">
    <name type="scientific">Dufourea novaeangliae</name>
    <name type="common">Sweat bee</name>
    <dbReference type="NCBI Taxonomy" id="178035"/>
    <lineage>
        <taxon>Eukaryota</taxon>
        <taxon>Metazoa</taxon>
        <taxon>Ecdysozoa</taxon>
        <taxon>Arthropoda</taxon>
        <taxon>Hexapoda</taxon>
        <taxon>Insecta</taxon>
        <taxon>Pterygota</taxon>
        <taxon>Neoptera</taxon>
        <taxon>Endopterygota</taxon>
        <taxon>Hymenoptera</taxon>
        <taxon>Apocrita</taxon>
        <taxon>Aculeata</taxon>
        <taxon>Apoidea</taxon>
        <taxon>Anthophila</taxon>
        <taxon>Halictidae</taxon>
        <taxon>Rophitinae</taxon>
        <taxon>Dufourea</taxon>
    </lineage>
</organism>
<reference evidence="3 4" key="1">
    <citation type="submission" date="2015-07" db="EMBL/GenBank/DDBJ databases">
        <title>The genome of Dufourea novaeangliae.</title>
        <authorList>
            <person name="Pan H."/>
            <person name="Kapheim K."/>
        </authorList>
    </citation>
    <scope>NUCLEOTIDE SEQUENCE [LARGE SCALE GENOMIC DNA]</scope>
    <source>
        <strain evidence="3">0120121106</strain>
        <tissue evidence="3">Whole body</tissue>
    </source>
</reference>
<dbReference type="PANTHER" id="PTHR12353:SF1">
    <property type="entry name" value="DISKS LARGE-ASSOCIATED PROTEIN 5"/>
    <property type="match status" value="1"/>
</dbReference>
<feature type="region of interest" description="Disordered" evidence="2">
    <location>
        <begin position="446"/>
        <end position="494"/>
    </location>
</feature>
<feature type="region of interest" description="Disordered" evidence="2">
    <location>
        <begin position="662"/>
        <end position="711"/>
    </location>
</feature>
<name>A0A154P3Z9_DUFNO</name>
<feature type="compositionally biased region" description="Basic and acidic residues" evidence="2">
    <location>
        <begin position="481"/>
        <end position="492"/>
    </location>
</feature>
<dbReference type="PANTHER" id="PTHR12353">
    <property type="entry name" value="DISKS LARGE-ASSOCIATED PROTEIN DAP SAP90/PSD-95-ASSOCIATED PROTEIN"/>
    <property type="match status" value="1"/>
</dbReference>
<dbReference type="Proteomes" id="UP000076502">
    <property type="component" value="Unassembled WGS sequence"/>
</dbReference>
<feature type="compositionally biased region" description="Polar residues" evidence="2">
    <location>
        <begin position="675"/>
        <end position="692"/>
    </location>
</feature>
<dbReference type="Pfam" id="PF03359">
    <property type="entry name" value="GKAP"/>
    <property type="match status" value="1"/>
</dbReference>
<evidence type="ECO:0000256" key="2">
    <source>
        <dbReference type="SAM" id="MobiDB-lite"/>
    </source>
</evidence>
<feature type="compositionally biased region" description="Polar residues" evidence="2">
    <location>
        <begin position="231"/>
        <end position="251"/>
    </location>
</feature>
<dbReference type="EMBL" id="KQ434809">
    <property type="protein sequence ID" value="KZC06552.1"/>
    <property type="molecule type" value="Genomic_DNA"/>
</dbReference>
<dbReference type="GO" id="GO:0023052">
    <property type="term" value="P:signaling"/>
    <property type="evidence" value="ECO:0007669"/>
    <property type="project" value="InterPro"/>
</dbReference>
<dbReference type="InterPro" id="IPR005026">
    <property type="entry name" value="SAPAP"/>
</dbReference>
<evidence type="ECO:0000313" key="4">
    <source>
        <dbReference type="Proteomes" id="UP000076502"/>
    </source>
</evidence>
<gene>
    <name evidence="3" type="ORF">WN55_10463</name>
</gene>
<evidence type="ECO:0000256" key="1">
    <source>
        <dbReference type="ARBA" id="ARBA00008839"/>
    </source>
</evidence>
<feature type="region of interest" description="Disordered" evidence="2">
    <location>
        <begin position="215"/>
        <end position="251"/>
    </location>
</feature>
<feature type="region of interest" description="Disordered" evidence="2">
    <location>
        <begin position="818"/>
        <end position="849"/>
    </location>
</feature>